<evidence type="ECO:0000259" key="1">
    <source>
        <dbReference type="Pfam" id="PF00497"/>
    </source>
</evidence>
<dbReference type="PANTHER" id="PTHR38834">
    <property type="entry name" value="PERIPLASMIC SUBSTRATE BINDING PROTEIN FAMILY 3"/>
    <property type="match status" value="1"/>
</dbReference>
<comment type="caution">
    <text evidence="2">The sequence shown here is derived from an EMBL/GenBank/DDBJ whole genome shotgun (WGS) entry which is preliminary data.</text>
</comment>
<feature type="domain" description="Solute-binding protein family 3/N-terminal" evidence="1">
    <location>
        <begin position="27"/>
        <end position="235"/>
    </location>
</feature>
<dbReference type="STRING" id="1437059.A6A05_14225"/>
<dbReference type="InterPro" id="IPR001638">
    <property type="entry name" value="Solute-binding_3/MltF_N"/>
</dbReference>
<dbReference type="PANTHER" id="PTHR38834:SF3">
    <property type="entry name" value="SOLUTE-BINDING PROTEIN FAMILY 3_N-TERMINAL DOMAIN-CONTAINING PROTEIN"/>
    <property type="match status" value="1"/>
</dbReference>
<sequence length="236" mass="25637">MKGWIAAILALLVGVAPARAEELKLVTAHLPPFTMEGTDRPGFAIEMMQEVARRAGLSVSVNFRSWVRAQADAHNGSGVAILPLARTPERENRYTWVGEMFGIEVNFVDVAGKGYSLDAARSLNSVIVQEGTSFVSSLKSAGFGNLITRPDTTTNGRMLVGGRAEAWYVARLEALWVWKNAGFPGKPTIGPKVEDEKQWLALSPGADPALVERLRAAMASVIADGTRERIIRSYLE</sequence>
<proteinExistence type="predicted"/>
<dbReference type="AlphaFoldDB" id="A0A178MJD4"/>
<accession>A0A178MJD4</accession>
<dbReference type="Pfam" id="PF00497">
    <property type="entry name" value="SBP_bac_3"/>
    <property type="match status" value="1"/>
</dbReference>
<reference evidence="2 3" key="1">
    <citation type="submission" date="2016-04" db="EMBL/GenBank/DDBJ databases">
        <title>Draft genome sequence of freshwater magnetotactic bacteria Magnetospirillum marisnigri SP-1 and Magnetospirillum moscoviense BB-1.</title>
        <authorList>
            <person name="Koziaeva V."/>
            <person name="Dziuba M.V."/>
            <person name="Ivanov T.M."/>
            <person name="Kuznetsov B."/>
            <person name="Grouzdev D.S."/>
        </authorList>
    </citation>
    <scope>NUCLEOTIDE SEQUENCE [LARGE SCALE GENOMIC DNA]</scope>
    <source>
        <strain evidence="2 3">BB-1</strain>
    </source>
</reference>
<dbReference type="SUPFAM" id="SSF53850">
    <property type="entry name" value="Periplasmic binding protein-like II"/>
    <property type="match status" value="1"/>
</dbReference>
<gene>
    <name evidence="2" type="ORF">A6A05_14225</name>
</gene>
<organism evidence="2 3">
    <name type="scientific">Magnetospirillum moscoviense</name>
    <dbReference type="NCBI Taxonomy" id="1437059"/>
    <lineage>
        <taxon>Bacteria</taxon>
        <taxon>Pseudomonadati</taxon>
        <taxon>Pseudomonadota</taxon>
        <taxon>Alphaproteobacteria</taxon>
        <taxon>Rhodospirillales</taxon>
        <taxon>Rhodospirillaceae</taxon>
        <taxon>Magnetospirillum</taxon>
    </lineage>
</organism>
<dbReference type="OrthoDB" id="7857781at2"/>
<keyword evidence="3" id="KW-1185">Reference proteome</keyword>
<evidence type="ECO:0000313" key="3">
    <source>
        <dbReference type="Proteomes" id="UP000078543"/>
    </source>
</evidence>
<protein>
    <recommendedName>
        <fullName evidence="1">Solute-binding protein family 3/N-terminal domain-containing protein</fullName>
    </recommendedName>
</protein>
<dbReference type="Proteomes" id="UP000078543">
    <property type="component" value="Unassembled WGS sequence"/>
</dbReference>
<dbReference type="EMBL" id="LWQU01000153">
    <property type="protein sequence ID" value="OAN48841.1"/>
    <property type="molecule type" value="Genomic_DNA"/>
</dbReference>
<evidence type="ECO:0000313" key="2">
    <source>
        <dbReference type="EMBL" id="OAN48841.1"/>
    </source>
</evidence>
<dbReference type="RefSeq" id="WP_068502260.1">
    <property type="nucleotide sequence ID" value="NZ_LWQU01000153.1"/>
</dbReference>
<dbReference type="Gene3D" id="3.40.190.10">
    <property type="entry name" value="Periplasmic binding protein-like II"/>
    <property type="match status" value="2"/>
</dbReference>
<name>A0A178MJD4_9PROT</name>